<dbReference type="SUPFAM" id="SSF52172">
    <property type="entry name" value="CheY-like"/>
    <property type="match status" value="1"/>
</dbReference>
<keyword evidence="8 16" id="KW-0812">Transmembrane</keyword>
<comment type="caution">
    <text evidence="20">The sequence shown here is derived from an EMBL/GenBank/DDBJ whole genome shotgun (WGS) entry which is preliminary data.</text>
</comment>
<evidence type="ECO:0000256" key="2">
    <source>
        <dbReference type="ARBA" id="ARBA00004429"/>
    </source>
</evidence>
<dbReference type="Gene3D" id="1.10.287.130">
    <property type="match status" value="1"/>
</dbReference>
<dbReference type="InterPro" id="IPR003661">
    <property type="entry name" value="HisK_dim/P_dom"/>
</dbReference>
<dbReference type="SUPFAM" id="SSF47226">
    <property type="entry name" value="Histidine-containing phosphotransfer domain, HPT domain"/>
    <property type="match status" value="1"/>
</dbReference>
<evidence type="ECO:0000313" key="21">
    <source>
        <dbReference type="Proteomes" id="UP001501126"/>
    </source>
</evidence>
<evidence type="ECO:0000256" key="1">
    <source>
        <dbReference type="ARBA" id="ARBA00000085"/>
    </source>
</evidence>
<feature type="domain" description="HPt" evidence="19">
    <location>
        <begin position="684"/>
        <end position="774"/>
    </location>
</feature>
<evidence type="ECO:0000256" key="11">
    <source>
        <dbReference type="ARBA" id="ARBA00022989"/>
    </source>
</evidence>
<evidence type="ECO:0000256" key="6">
    <source>
        <dbReference type="ARBA" id="ARBA00022553"/>
    </source>
</evidence>
<dbReference type="Pfam" id="PF02518">
    <property type="entry name" value="HATPase_c"/>
    <property type="match status" value="1"/>
</dbReference>
<dbReference type="Gene3D" id="1.20.120.160">
    <property type="entry name" value="HPT domain"/>
    <property type="match status" value="1"/>
</dbReference>
<feature type="domain" description="Response regulatory" evidence="18">
    <location>
        <begin position="553"/>
        <end position="667"/>
    </location>
</feature>
<dbReference type="InterPro" id="IPR005467">
    <property type="entry name" value="His_kinase_dom"/>
</dbReference>
<keyword evidence="5" id="KW-0997">Cell inner membrane</keyword>
<protein>
    <recommendedName>
        <fullName evidence="3">histidine kinase</fullName>
        <ecNumber evidence="3">2.7.13.3</ecNumber>
    </recommendedName>
</protein>
<dbReference type="EC" id="2.7.13.3" evidence="3"/>
<keyword evidence="6 14" id="KW-0597">Phosphoprotein</keyword>
<keyword evidence="7" id="KW-0808">Transferase</keyword>
<name>A0ABN1MU75_9FLAO</name>
<dbReference type="PANTHER" id="PTHR43047">
    <property type="entry name" value="TWO-COMPONENT HISTIDINE PROTEIN KINASE"/>
    <property type="match status" value="1"/>
</dbReference>
<dbReference type="PROSITE" id="PS50894">
    <property type="entry name" value="HPT"/>
    <property type="match status" value="1"/>
</dbReference>
<dbReference type="SMART" id="SM00448">
    <property type="entry name" value="REC"/>
    <property type="match status" value="1"/>
</dbReference>
<evidence type="ECO:0000256" key="12">
    <source>
        <dbReference type="ARBA" id="ARBA00023136"/>
    </source>
</evidence>
<feature type="modified residue" description="Phosphohistidine" evidence="13">
    <location>
        <position position="723"/>
    </location>
</feature>
<dbReference type="CDD" id="cd16922">
    <property type="entry name" value="HATPase_EvgS-ArcB-TorS-like"/>
    <property type="match status" value="1"/>
</dbReference>
<comment type="catalytic activity">
    <reaction evidence="1">
        <text>ATP + protein L-histidine = ADP + protein N-phospho-L-histidine.</text>
        <dbReference type="EC" id="2.7.13.3"/>
    </reaction>
</comment>
<keyword evidence="4" id="KW-1003">Cell membrane</keyword>
<feature type="transmembrane region" description="Helical" evidence="16">
    <location>
        <begin position="267"/>
        <end position="287"/>
    </location>
</feature>
<evidence type="ECO:0000256" key="8">
    <source>
        <dbReference type="ARBA" id="ARBA00022692"/>
    </source>
</evidence>
<keyword evidence="11 16" id="KW-1133">Transmembrane helix</keyword>
<evidence type="ECO:0000259" key="19">
    <source>
        <dbReference type="PROSITE" id="PS50894"/>
    </source>
</evidence>
<evidence type="ECO:0000256" key="7">
    <source>
        <dbReference type="ARBA" id="ARBA00022679"/>
    </source>
</evidence>
<keyword evidence="10 20" id="KW-0067">ATP-binding</keyword>
<dbReference type="GO" id="GO:0005524">
    <property type="term" value="F:ATP binding"/>
    <property type="evidence" value="ECO:0007669"/>
    <property type="project" value="UniProtKB-KW"/>
</dbReference>
<dbReference type="InterPro" id="IPR004358">
    <property type="entry name" value="Sig_transdc_His_kin-like_C"/>
</dbReference>
<evidence type="ECO:0000256" key="10">
    <source>
        <dbReference type="ARBA" id="ARBA00022840"/>
    </source>
</evidence>
<sequence>MNDVVERLTEPDSRQDSLIALRDRMVVLNDMYRQEALSGRRDISDEFSEELKEIYARLDKLTDAFQNQPEQLDRLLKIDSLFRIREKLFERYLKTRYSYIHNGIVDRQFEALAEEVEKNKLKIDSNIVTTTTRTKTLTYDYTLPELEEEKKGLFKRKKKTEEKIEEPKVLVEEYTEVQVDTLSTTHQRDSILETIRVSFEEAEKERMFNLNYLNKQEHLLITSNETVYGGLMQLLDDVKRQNESLMAEDRKESIEIARDTIGFNRGLMMLFTILTFLLITLVIRDIFRMNSYRKELEEAKKRADFHSEAKQRFLANMSHEIRSPLQSIIGFSELVMKERPEEHTKAIYQSSKHLLQVVNEVLDYSRIISNRLVIEEKEINPEQIITELDDWMRLQCEQKGIEWRCTYKNEHEKKGILSDPFRLRQILINLLSNALKFTEKGEIGLDVTIKKTGPGSAKLLLQVYDTGVGMKPDDKDRIFNQFEQLDNASVHSGTGLGLSIVSQLVRQMKGKVEVESEPGEGSCFSIELYVRVAELIDVPEEKVKNEITDSDLEVWVIDDDSFILNLCRKLLENRVGRARFFSSPEDILQALTTAHPDVILADIRMPGMSGIELCRIIRERTDQVRLVALTAQVLPEEKDIVLRSGFDAIVLKPFTADELYAVLENRDHNTEKFELSALREMLSSEEELEQVIQQFHEDTRQDLNGLETALSQKKREDILLLVHRLAGRCAQMGLKELAGKFRVLEAEERYLTDEQLKHRVMALKELTFQIMKVN</sequence>
<dbReference type="Proteomes" id="UP001501126">
    <property type="component" value="Unassembled WGS sequence"/>
</dbReference>
<dbReference type="PANTHER" id="PTHR43047:SF72">
    <property type="entry name" value="OSMOSENSING HISTIDINE PROTEIN KINASE SLN1"/>
    <property type="match status" value="1"/>
</dbReference>
<keyword evidence="9" id="KW-0418">Kinase</keyword>
<evidence type="ECO:0000256" key="3">
    <source>
        <dbReference type="ARBA" id="ARBA00012438"/>
    </source>
</evidence>
<evidence type="ECO:0000256" key="16">
    <source>
        <dbReference type="SAM" id="Phobius"/>
    </source>
</evidence>
<evidence type="ECO:0000256" key="14">
    <source>
        <dbReference type="PROSITE-ProRule" id="PRU00169"/>
    </source>
</evidence>
<evidence type="ECO:0000259" key="17">
    <source>
        <dbReference type="PROSITE" id="PS50109"/>
    </source>
</evidence>
<evidence type="ECO:0000256" key="15">
    <source>
        <dbReference type="SAM" id="Coils"/>
    </source>
</evidence>
<organism evidence="20 21">
    <name type="scientific">Wandonia haliotis</name>
    <dbReference type="NCBI Taxonomy" id="574963"/>
    <lineage>
        <taxon>Bacteria</taxon>
        <taxon>Pseudomonadati</taxon>
        <taxon>Bacteroidota</taxon>
        <taxon>Flavobacteriia</taxon>
        <taxon>Flavobacteriales</taxon>
        <taxon>Crocinitomicaceae</taxon>
        <taxon>Wandonia</taxon>
    </lineage>
</organism>
<accession>A0ABN1MU75</accession>
<evidence type="ECO:0000313" key="20">
    <source>
        <dbReference type="EMBL" id="GAA0876909.1"/>
    </source>
</evidence>
<dbReference type="Pfam" id="PF01627">
    <property type="entry name" value="Hpt"/>
    <property type="match status" value="1"/>
</dbReference>
<dbReference type="Pfam" id="PF00512">
    <property type="entry name" value="HisKA"/>
    <property type="match status" value="1"/>
</dbReference>
<feature type="coiled-coil region" evidence="15">
    <location>
        <begin position="289"/>
        <end position="316"/>
    </location>
</feature>
<dbReference type="Gene3D" id="3.40.50.2300">
    <property type="match status" value="1"/>
</dbReference>
<keyword evidence="21" id="KW-1185">Reference proteome</keyword>
<dbReference type="SUPFAM" id="SSF55874">
    <property type="entry name" value="ATPase domain of HSP90 chaperone/DNA topoisomerase II/histidine kinase"/>
    <property type="match status" value="1"/>
</dbReference>
<evidence type="ECO:0000256" key="5">
    <source>
        <dbReference type="ARBA" id="ARBA00022519"/>
    </source>
</evidence>
<dbReference type="InterPro" id="IPR001789">
    <property type="entry name" value="Sig_transdc_resp-reg_receiver"/>
</dbReference>
<dbReference type="SMART" id="SM00387">
    <property type="entry name" value="HATPase_c"/>
    <property type="match status" value="1"/>
</dbReference>
<dbReference type="Gene3D" id="3.30.565.10">
    <property type="entry name" value="Histidine kinase-like ATPase, C-terminal domain"/>
    <property type="match status" value="1"/>
</dbReference>
<dbReference type="PROSITE" id="PS50109">
    <property type="entry name" value="HIS_KIN"/>
    <property type="match status" value="1"/>
</dbReference>
<dbReference type="SMART" id="SM00388">
    <property type="entry name" value="HisKA"/>
    <property type="match status" value="1"/>
</dbReference>
<dbReference type="InterPro" id="IPR036641">
    <property type="entry name" value="HPT_dom_sf"/>
</dbReference>
<evidence type="ECO:0000256" key="13">
    <source>
        <dbReference type="PROSITE-ProRule" id="PRU00110"/>
    </source>
</evidence>
<keyword evidence="12 16" id="KW-0472">Membrane</keyword>
<dbReference type="PROSITE" id="PS50110">
    <property type="entry name" value="RESPONSE_REGULATORY"/>
    <property type="match status" value="1"/>
</dbReference>
<dbReference type="InterPro" id="IPR003594">
    <property type="entry name" value="HATPase_dom"/>
</dbReference>
<comment type="subcellular location">
    <subcellularLocation>
        <location evidence="2">Cell inner membrane</location>
        <topology evidence="2">Multi-pass membrane protein</topology>
    </subcellularLocation>
</comment>
<dbReference type="CDD" id="cd00082">
    <property type="entry name" value="HisKA"/>
    <property type="match status" value="1"/>
</dbReference>
<dbReference type="Pfam" id="PF00072">
    <property type="entry name" value="Response_reg"/>
    <property type="match status" value="1"/>
</dbReference>
<evidence type="ECO:0000256" key="4">
    <source>
        <dbReference type="ARBA" id="ARBA00022475"/>
    </source>
</evidence>
<proteinExistence type="predicted"/>
<dbReference type="EMBL" id="BAAAFH010000022">
    <property type="protein sequence ID" value="GAA0876909.1"/>
    <property type="molecule type" value="Genomic_DNA"/>
</dbReference>
<evidence type="ECO:0000259" key="18">
    <source>
        <dbReference type="PROSITE" id="PS50110"/>
    </source>
</evidence>
<evidence type="ECO:0000256" key="9">
    <source>
        <dbReference type="ARBA" id="ARBA00022777"/>
    </source>
</evidence>
<keyword evidence="10 20" id="KW-0547">Nucleotide-binding</keyword>
<dbReference type="PRINTS" id="PR00344">
    <property type="entry name" value="BCTRLSENSOR"/>
</dbReference>
<dbReference type="InterPro" id="IPR036890">
    <property type="entry name" value="HATPase_C_sf"/>
</dbReference>
<dbReference type="SUPFAM" id="SSF47384">
    <property type="entry name" value="Homodimeric domain of signal transducing histidine kinase"/>
    <property type="match status" value="1"/>
</dbReference>
<reference evidence="20 21" key="1">
    <citation type="journal article" date="2019" name="Int. J. Syst. Evol. Microbiol.">
        <title>The Global Catalogue of Microorganisms (GCM) 10K type strain sequencing project: providing services to taxonomists for standard genome sequencing and annotation.</title>
        <authorList>
            <consortium name="The Broad Institute Genomics Platform"/>
            <consortium name="The Broad Institute Genome Sequencing Center for Infectious Disease"/>
            <person name="Wu L."/>
            <person name="Ma J."/>
        </authorList>
    </citation>
    <scope>NUCLEOTIDE SEQUENCE [LARGE SCALE GENOMIC DNA]</scope>
    <source>
        <strain evidence="20 21">JCM 16083</strain>
    </source>
</reference>
<dbReference type="InterPro" id="IPR036097">
    <property type="entry name" value="HisK_dim/P_sf"/>
</dbReference>
<dbReference type="CDD" id="cd17546">
    <property type="entry name" value="REC_hyHK_CKI1_RcsC-like"/>
    <property type="match status" value="1"/>
</dbReference>
<feature type="modified residue" description="4-aspartylphosphate" evidence="14">
    <location>
        <position position="602"/>
    </location>
</feature>
<feature type="domain" description="Histidine kinase" evidence="17">
    <location>
        <begin position="316"/>
        <end position="532"/>
    </location>
</feature>
<dbReference type="InterPro" id="IPR011006">
    <property type="entry name" value="CheY-like_superfamily"/>
</dbReference>
<gene>
    <name evidence="20" type="ORF">GCM10009118_33190</name>
</gene>
<keyword evidence="15" id="KW-0175">Coiled coil</keyword>
<dbReference type="InterPro" id="IPR008207">
    <property type="entry name" value="Sig_transdc_His_kin_Hpt_dom"/>
</dbReference>